<dbReference type="EMBL" id="MUMY01000002">
    <property type="protein sequence ID" value="ONM50328.1"/>
    <property type="molecule type" value="Genomic_DNA"/>
</dbReference>
<proteinExistence type="predicted"/>
<accession>A0A1V2TLG6</accession>
<keyword evidence="2" id="KW-1185">Reference proteome</keyword>
<dbReference type="RefSeq" id="WP_077115146.1">
    <property type="nucleotide sequence ID" value="NZ_LOKT01000004.1"/>
</dbReference>
<dbReference type="AlphaFoldDB" id="A0A1V2TLG6"/>
<evidence type="ECO:0000313" key="2">
    <source>
        <dbReference type="Proteomes" id="UP000188836"/>
    </source>
</evidence>
<reference evidence="1 2" key="1">
    <citation type="journal article" date="2016" name="Antonie Van Leeuwenhoek">
        <title>Nocardia donostiensis sp. nov., isolated from human respiratory specimens.</title>
        <authorList>
            <person name="Ercibengoa M."/>
            <person name="Bell M."/>
            <person name="Marimon J.M."/>
            <person name="Humrighouse B."/>
            <person name="Klenk H.P."/>
            <person name="Potter G."/>
            <person name="Perez-Trallero E."/>
        </authorList>
    </citation>
    <scope>NUCLEOTIDE SEQUENCE [LARGE SCALE GENOMIC DNA]</scope>
    <source>
        <strain evidence="1 2">X1655</strain>
    </source>
</reference>
<dbReference type="OrthoDB" id="4546670at2"/>
<organism evidence="1 2">
    <name type="scientific">Nocardia donostiensis</name>
    <dbReference type="NCBI Taxonomy" id="1538463"/>
    <lineage>
        <taxon>Bacteria</taxon>
        <taxon>Bacillati</taxon>
        <taxon>Actinomycetota</taxon>
        <taxon>Actinomycetes</taxon>
        <taxon>Mycobacteriales</taxon>
        <taxon>Nocardiaceae</taxon>
        <taxon>Nocardia</taxon>
    </lineage>
</organism>
<protein>
    <submittedName>
        <fullName evidence="1">Uncharacterized protein</fullName>
    </submittedName>
</protein>
<gene>
    <name evidence="1" type="ORF">B0T46_03180</name>
</gene>
<comment type="caution">
    <text evidence="1">The sequence shown here is derived from an EMBL/GenBank/DDBJ whole genome shotgun (WGS) entry which is preliminary data.</text>
</comment>
<name>A0A1V2TLG6_9NOCA</name>
<dbReference type="Proteomes" id="UP000188836">
    <property type="component" value="Unassembled WGS sequence"/>
</dbReference>
<evidence type="ECO:0000313" key="1">
    <source>
        <dbReference type="EMBL" id="ONM50328.1"/>
    </source>
</evidence>
<dbReference type="STRING" id="1538463.B0T36_07275"/>
<sequence length="136" mass="15135">MRFRAAMPNRHGRYPGVSGLVNGLAAAGRLAAPQERFRRIGNDWYQRNLIDPSTVDPRVYDQEAHPGAAAWFKSTAVEMIDRVAGYPEILDPHDVAWTRVVVVSPDTIIYDDPHQVIAVPPPAARRFRAPPLGVEN</sequence>